<reference evidence="1 2" key="1">
    <citation type="submission" date="2020-04" db="EMBL/GenBank/DDBJ databases">
        <title>Thalassotalea sp. M1531, isolated from the surface of marine red alga.</title>
        <authorList>
            <person name="Pang L."/>
            <person name="Lu D.-C."/>
        </authorList>
    </citation>
    <scope>NUCLEOTIDE SEQUENCE [LARGE SCALE GENOMIC DNA]</scope>
    <source>
        <strain evidence="1 2">M1531</strain>
    </source>
</reference>
<name>A0A7Y0LF97_9GAMM</name>
<keyword evidence="2" id="KW-1185">Reference proteome</keyword>
<protein>
    <submittedName>
        <fullName evidence="1">Uncharacterized protein</fullName>
    </submittedName>
</protein>
<dbReference type="RefSeq" id="WP_169076772.1">
    <property type="nucleotide sequence ID" value="NZ_JABBXH010000009.1"/>
</dbReference>
<dbReference type="EMBL" id="JABBXH010000009">
    <property type="protein sequence ID" value="NMP33450.1"/>
    <property type="molecule type" value="Genomic_DNA"/>
</dbReference>
<dbReference type="Proteomes" id="UP000568664">
    <property type="component" value="Unassembled WGS sequence"/>
</dbReference>
<sequence>MQIDCLIDIPFEFRHTCYFCGEPSNRFFSFPHSAHIVLACSHPKLTLPCCNECRYIAYTVKQDDVWQVVEKVKQTLIKKYQKDLAIGVNWTREELANSGFEGGNFESFQKSAWFMFEVARDRVNFPAWPISLNGIELERLWQKSTFVFDGISFPSIDDAVGYYCKAFDLNKQWLRNVLAKLGVEKFAVAVRFCRNMKGATPNEMQVALAQLRL</sequence>
<evidence type="ECO:0000313" key="1">
    <source>
        <dbReference type="EMBL" id="NMP33450.1"/>
    </source>
</evidence>
<dbReference type="AlphaFoldDB" id="A0A7Y0LF97"/>
<proteinExistence type="predicted"/>
<organism evidence="1 2">
    <name type="scientific">Thalassotalea algicola</name>
    <dbReference type="NCBI Taxonomy" id="2716224"/>
    <lineage>
        <taxon>Bacteria</taxon>
        <taxon>Pseudomonadati</taxon>
        <taxon>Pseudomonadota</taxon>
        <taxon>Gammaproteobacteria</taxon>
        <taxon>Alteromonadales</taxon>
        <taxon>Colwelliaceae</taxon>
        <taxon>Thalassotalea</taxon>
    </lineage>
</organism>
<evidence type="ECO:0000313" key="2">
    <source>
        <dbReference type="Proteomes" id="UP000568664"/>
    </source>
</evidence>
<accession>A0A7Y0LF97</accession>
<gene>
    <name evidence="1" type="ORF">HII17_18035</name>
</gene>
<comment type="caution">
    <text evidence="1">The sequence shown here is derived from an EMBL/GenBank/DDBJ whole genome shotgun (WGS) entry which is preliminary data.</text>
</comment>